<dbReference type="PATRIC" id="fig|1796491.3.peg.3638"/>
<dbReference type="GO" id="GO:0006260">
    <property type="term" value="P:DNA replication"/>
    <property type="evidence" value="ECO:0007669"/>
    <property type="project" value="TreeGrafter"/>
</dbReference>
<name>A0A139BP26_9PROT</name>
<dbReference type="PANTHER" id="PTHR30050">
    <property type="entry name" value="CHROMOSOMAL REPLICATION INITIATOR PROTEIN DNAA"/>
    <property type="match status" value="1"/>
</dbReference>
<dbReference type="Proteomes" id="UP000070578">
    <property type="component" value="Unassembled WGS sequence"/>
</dbReference>
<feature type="non-terminal residue" evidence="2">
    <location>
        <position position="140"/>
    </location>
</feature>
<organism evidence="2 3">
    <name type="scientific">Candidatus Gallionella acididurans</name>
    <dbReference type="NCBI Taxonomy" id="1796491"/>
    <lineage>
        <taxon>Bacteria</taxon>
        <taxon>Pseudomonadati</taxon>
        <taxon>Pseudomonadota</taxon>
        <taxon>Betaproteobacteria</taxon>
        <taxon>Nitrosomonadales</taxon>
        <taxon>Gallionellaceae</taxon>
        <taxon>Gallionella</taxon>
    </lineage>
</organism>
<accession>A0A139BP26</accession>
<reference evidence="2 3" key="2">
    <citation type="submission" date="2016-03" db="EMBL/GenBank/DDBJ databases">
        <title>New uncultured bacterium of the family Gallionellaceae from acid mine drainage: description and reconstruction of genome based on metagenomic analysis of microbial community.</title>
        <authorList>
            <person name="Kadnikov V."/>
            <person name="Ivasenko D."/>
            <person name="Beletsky A."/>
            <person name="Mardanov A."/>
            <person name="Danilova E."/>
            <person name="Pimenov N."/>
            <person name="Karnachuk O."/>
            <person name="Ravin N."/>
        </authorList>
    </citation>
    <scope>NUCLEOTIDE SEQUENCE [LARGE SCALE GENOMIC DNA]</scope>
    <source>
        <strain evidence="2">ShG14-8</strain>
    </source>
</reference>
<protein>
    <submittedName>
        <fullName evidence="2">Transposase</fullName>
    </submittedName>
</protein>
<evidence type="ECO:0000259" key="1">
    <source>
        <dbReference type="Pfam" id="PF01695"/>
    </source>
</evidence>
<dbReference type="EMBL" id="LSLI01000201">
    <property type="protein sequence ID" value="KXS30563.1"/>
    <property type="molecule type" value="Genomic_DNA"/>
</dbReference>
<dbReference type="AlphaFoldDB" id="A0A139BP26"/>
<dbReference type="Pfam" id="PF01695">
    <property type="entry name" value="IstB_IS21"/>
    <property type="match status" value="1"/>
</dbReference>
<dbReference type="CDD" id="cd00009">
    <property type="entry name" value="AAA"/>
    <property type="match status" value="1"/>
</dbReference>
<dbReference type="Gene3D" id="3.40.50.300">
    <property type="entry name" value="P-loop containing nucleotide triphosphate hydrolases"/>
    <property type="match status" value="1"/>
</dbReference>
<gene>
    <name evidence="2" type="ORF">AWT59_3313</name>
</gene>
<evidence type="ECO:0000313" key="3">
    <source>
        <dbReference type="Proteomes" id="UP000070578"/>
    </source>
</evidence>
<feature type="domain" description="IstB-like ATP-binding" evidence="1">
    <location>
        <begin position="8"/>
        <end position="140"/>
    </location>
</feature>
<dbReference type="SUPFAM" id="SSF52540">
    <property type="entry name" value="P-loop containing nucleoside triphosphate hydrolases"/>
    <property type="match status" value="1"/>
</dbReference>
<dbReference type="PANTHER" id="PTHR30050:SF4">
    <property type="entry name" value="ATP-BINDING PROTEIN RV3427C IN INSERTION SEQUENCE-RELATED"/>
    <property type="match status" value="1"/>
</dbReference>
<dbReference type="GO" id="GO:0005524">
    <property type="term" value="F:ATP binding"/>
    <property type="evidence" value="ECO:0007669"/>
    <property type="project" value="InterPro"/>
</dbReference>
<reference evidence="2 3" key="1">
    <citation type="submission" date="2016-02" db="EMBL/GenBank/DDBJ databases">
        <authorList>
            <person name="Wen L."/>
            <person name="He K."/>
            <person name="Yang H."/>
        </authorList>
    </citation>
    <scope>NUCLEOTIDE SEQUENCE [LARGE SCALE GENOMIC DNA]</scope>
    <source>
        <strain evidence="2">ShG14-8</strain>
    </source>
</reference>
<dbReference type="InterPro" id="IPR002611">
    <property type="entry name" value="IstB_ATP-bd"/>
</dbReference>
<comment type="caution">
    <text evidence="2">The sequence shown here is derived from an EMBL/GenBank/DDBJ whole genome shotgun (WGS) entry which is preliminary data.</text>
</comment>
<sequence length="140" mass="15435">MSIDHATGLKALQLYGMATAWSELQAEKPKQAHRPESWMTRLITAEQTDRQLKSLRYQLKAARFPIHRDLLGIDWSETSLSQAAVEQLASAAFMETAHNLILVGGTGTGKTHLATAIGVAAIHQGKRVRFFNAVDLVNQL</sequence>
<evidence type="ECO:0000313" key="2">
    <source>
        <dbReference type="EMBL" id="KXS30563.1"/>
    </source>
</evidence>
<dbReference type="InterPro" id="IPR027417">
    <property type="entry name" value="P-loop_NTPase"/>
</dbReference>
<proteinExistence type="predicted"/>